<reference evidence="2 3" key="1">
    <citation type="submission" date="2018-11" db="EMBL/GenBank/DDBJ databases">
        <authorList>
            <person name="Wuyts S."/>
        </authorList>
    </citation>
    <scope>NUCLEOTIDE SEQUENCE [LARGE SCALE GENOMIC DNA]</scope>
    <source>
        <strain evidence="2">Lactobacillus mudanjiangensis AMBF249</strain>
    </source>
</reference>
<evidence type="ECO:0000313" key="3">
    <source>
        <dbReference type="Proteomes" id="UP000289996"/>
    </source>
</evidence>
<feature type="domain" description="BD-FAE-like" evidence="1">
    <location>
        <begin position="92"/>
        <end position="209"/>
    </location>
</feature>
<protein>
    <recommendedName>
        <fullName evidence="1">BD-FAE-like domain-containing protein</fullName>
    </recommendedName>
</protein>
<dbReference type="InterPro" id="IPR049492">
    <property type="entry name" value="BD-FAE-like_dom"/>
</dbReference>
<evidence type="ECO:0000259" key="1">
    <source>
        <dbReference type="Pfam" id="PF20434"/>
    </source>
</evidence>
<dbReference type="InterPro" id="IPR029058">
    <property type="entry name" value="AB_hydrolase_fold"/>
</dbReference>
<dbReference type="RefSeq" id="WP_225424701.1">
    <property type="nucleotide sequence ID" value="NZ_UYIE01000130.1"/>
</dbReference>
<gene>
    <name evidence="2" type="ORF">MUDAN_MDHGFNIF_01858</name>
</gene>
<name>A0A660EAS4_9LACO</name>
<accession>A0A660EAS4</accession>
<dbReference type="SUPFAM" id="SSF53474">
    <property type="entry name" value="alpha/beta-Hydrolases"/>
    <property type="match status" value="1"/>
</dbReference>
<dbReference type="NCBIfam" id="NF041556">
    <property type="entry name" value="tannase_B"/>
    <property type="match status" value="1"/>
</dbReference>
<organism evidence="2 3">
    <name type="scientific">Lactiplantibacillus mudanjiangensis</name>
    <dbReference type="NCBI Taxonomy" id="1296538"/>
    <lineage>
        <taxon>Bacteria</taxon>
        <taxon>Bacillati</taxon>
        <taxon>Bacillota</taxon>
        <taxon>Bacilli</taxon>
        <taxon>Lactobacillales</taxon>
        <taxon>Lactobacillaceae</taxon>
        <taxon>Lactiplantibacillus</taxon>
    </lineage>
</organism>
<dbReference type="AlphaFoldDB" id="A0A660EAS4"/>
<dbReference type="Proteomes" id="UP000289996">
    <property type="component" value="Unassembled WGS sequence"/>
</dbReference>
<dbReference type="Gene3D" id="3.40.50.1820">
    <property type="entry name" value="alpha/beta hydrolase"/>
    <property type="match status" value="1"/>
</dbReference>
<sequence length="468" mass="50665">MAKLSFDSTQFTLRTSQFGRQKIDYQAAMDIPYVADPVDSIQKLNIFVPAGYFAGATINGYQRDTAPILMPNTVGGYMPGPRDDPENTQWPTNAKTIIAALAHGYVVISAGLRGRTQTDAQGQFIGKAPAFIVDMKAAVRYVKANADRIPGDVDCIVTNGTSAGGATSALMGASGNAAYFEPALAALGAAQASDDIFAVSAYCPIHNLEHADMAYEWEFNGLNDWYRQKMAMSDGKMTFTPWQGTLTVEQQQLSTTLKADFITYLNGLHLTAENGQPLTLDDQGNGSFKDLMRDYLMAAGQRAVDAGVDVHKYAGFTVSDGQVADLDVTAYLTSLTRMKAVPAFDDLALSSPETSLFGDETTPAKHFTAFAQAHTQVSAALAPAELIAAVNPVTYLSETQSTRSIAPHWRIRHGAADRDTAFAIPMILATLLKNRGLDVDFALPWDTPHSGDYDLDQLFAWIDRLCQK</sequence>
<proteinExistence type="predicted"/>
<dbReference type="InterPro" id="IPR048124">
    <property type="entry name" value="Tannase_B"/>
</dbReference>
<dbReference type="Pfam" id="PF20434">
    <property type="entry name" value="BD-FAE"/>
    <property type="match status" value="1"/>
</dbReference>
<evidence type="ECO:0000313" key="2">
    <source>
        <dbReference type="EMBL" id="VDG30307.1"/>
    </source>
</evidence>
<dbReference type="EMBL" id="UYIG01000185">
    <property type="protein sequence ID" value="VDG30307.1"/>
    <property type="molecule type" value="Genomic_DNA"/>
</dbReference>
<keyword evidence="3" id="KW-1185">Reference proteome</keyword>